<dbReference type="Gene3D" id="3.40.50.1580">
    <property type="entry name" value="Nucleoside phosphorylase domain"/>
    <property type="match status" value="1"/>
</dbReference>
<dbReference type="EMBL" id="JANUCT010000005">
    <property type="protein sequence ID" value="MCS3902930.1"/>
    <property type="molecule type" value="Genomic_DNA"/>
</dbReference>
<evidence type="ECO:0000313" key="2">
    <source>
        <dbReference type="EMBL" id="MCS3902930.1"/>
    </source>
</evidence>
<dbReference type="GO" id="GO:0009116">
    <property type="term" value="P:nucleoside metabolic process"/>
    <property type="evidence" value="ECO:0007669"/>
    <property type="project" value="InterPro"/>
</dbReference>
<dbReference type="AlphaFoldDB" id="A0AAE3HJJ5"/>
<dbReference type="PANTHER" id="PTHR46832:SF1">
    <property type="entry name" value="5'-METHYLTHIOADENOSINE_S-ADENOSYLHOMOCYSTEINE NUCLEOSIDASE"/>
    <property type="match status" value="1"/>
</dbReference>
<keyword evidence="3" id="KW-1185">Reference proteome</keyword>
<sequence>MSNLGIIAALPAEGRLLCRQFSPGKIQPLPDQQSLLVCGIGARAAARAACTLIEAGADHLLSWGCAAGLRAATRPGDLFLPRRILTDAGARQLPVDPEWHTHLATCLQAHGIAFDDAALIGVEKLLTDPTGKQELAQQTDAAVADMESAAIADVAREHALPFLCIRAVADNYTMTVPAALTSVLNDYGQADLRQLTALLLRQPQLLPQLLQLGRAFSRARRSLANVRACDITLGLR</sequence>
<dbReference type="InterPro" id="IPR000845">
    <property type="entry name" value="Nucleoside_phosphorylase_d"/>
</dbReference>
<protein>
    <submittedName>
        <fullName evidence="2">Adenosylhomocysteine nucleosidase</fullName>
        <ecNumber evidence="2">3.2.2.9</ecNumber>
    </submittedName>
</protein>
<keyword evidence="2" id="KW-0378">Hydrolase</keyword>
<dbReference type="GO" id="GO:0008930">
    <property type="term" value="F:methylthioadenosine nucleosidase activity"/>
    <property type="evidence" value="ECO:0007669"/>
    <property type="project" value="TreeGrafter"/>
</dbReference>
<dbReference type="RefSeq" id="WP_259054537.1">
    <property type="nucleotide sequence ID" value="NZ_JANUCT010000005.1"/>
</dbReference>
<evidence type="ECO:0000259" key="1">
    <source>
        <dbReference type="Pfam" id="PF01048"/>
    </source>
</evidence>
<dbReference type="EC" id="3.2.2.9" evidence="2"/>
<feature type="domain" description="Nucleoside phosphorylase" evidence="1">
    <location>
        <begin position="34"/>
        <end position="178"/>
    </location>
</feature>
<reference evidence="2" key="1">
    <citation type="submission" date="2022-08" db="EMBL/GenBank/DDBJ databases">
        <title>Genomic Encyclopedia of Type Strains, Phase III (KMG-III): the genomes of soil and plant-associated and newly described type strains.</title>
        <authorList>
            <person name="Whitman W."/>
        </authorList>
    </citation>
    <scope>NUCLEOTIDE SEQUENCE</scope>
    <source>
        <strain evidence="2">HMT 1</strain>
    </source>
</reference>
<comment type="caution">
    <text evidence="2">The sequence shown here is derived from an EMBL/GenBank/DDBJ whole genome shotgun (WGS) entry which is preliminary data.</text>
</comment>
<dbReference type="SUPFAM" id="SSF53167">
    <property type="entry name" value="Purine and uridine phosphorylases"/>
    <property type="match status" value="1"/>
</dbReference>
<dbReference type="GO" id="GO:0008782">
    <property type="term" value="F:adenosylhomocysteine nucleosidase activity"/>
    <property type="evidence" value="ECO:0007669"/>
    <property type="project" value="UniProtKB-EC"/>
</dbReference>
<evidence type="ECO:0000313" key="3">
    <source>
        <dbReference type="Proteomes" id="UP001204445"/>
    </source>
</evidence>
<dbReference type="PANTHER" id="PTHR46832">
    <property type="entry name" value="5'-METHYLTHIOADENOSINE/S-ADENOSYLHOMOCYSTEINE NUCLEOSIDASE"/>
    <property type="match status" value="1"/>
</dbReference>
<accession>A0AAE3HJJ5</accession>
<dbReference type="GO" id="GO:0019284">
    <property type="term" value="P:L-methionine salvage from S-adenosylmethionine"/>
    <property type="evidence" value="ECO:0007669"/>
    <property type="project" value="TreeGrafter"/>
</dbReference>
<dbReference type="GO" id="GO:0005829">
    <property type="term" value="C:cytosol"/>
    <property type="evidence" value="ECO:0007669"/>
    <property type="project" value="TreeGrafter"/>
</dbReference>
<keyword evidence="2" id="KW-0326">Glycosidase</keyword>
<name>A0AAE3HJJ5_9GAMM</name>
<dbReference type="InterPro" id="IPR035994">
    <property type="entry name" value="Nucleoside_phosphorylase_sf"/>
</dbReference>
<organism evidence="2 3">
    <name type="scientific">Methylohalomonas lacus</name>
    <dbReference type="NCBI Taxonomy" id="398773"/>
    <lineage>
        <taxon>Bacteria</taxon>
        <taxon>Pseudomonadati</taxon>
        <taxon>Pseudomonadota</taxon>
        <taxon>Gammaproteobacteria</taxon>
        <taxon>Methylohalomonadales</taxon>
        <taxon>Methylohalomonadaceae</taxon>
        <taxon>Methylohalomonas</taxon>
    </lineage>
</organism>
<dbReference type="Pfam" id="PF01048">
    <property type="entry name" value="PNP_UDP_1"/>
    <property type="match status" value="1"/>
</dbReference>
<proteinExistence type="predicted"/>
<gene>
    <name evidence="2" type="ORF">J2T55_000938</name>
</gene>
<dbReference type="Proteomes" id="UP001204445">
    <property type="component" value="Unassembled WGS sequence"/>
</dbReference>